<dbReference type="OMA" id="LMPDYKP"/>
<dbReference type="PANTHER" id="PTHR15555">
    <property type="entry name" value="ZINC FINGER HIT DOMAIN CONTAINING PROTEIN 2 PROTEIN FON -RELATED"/>
    <property type="match status" value="1"/>
</dbReference>
<dbReference type="InterPro" id="IPR039646">
    <property type="entry name" value="ZNHIT2"/>
</dbReference>
<reference evidence="3" key="3">
    <citation type="submission" date="2020-05" db="EMBL/GenBank/DDBJ databases">
        <title>Electrophorus electricus (electric eel) genome, fEleEle1, primary haplotype.</title>
        <authorList>
            <person name="Myers G."/>
            <person name="Meyer A."/>
            <person name="Fedrigo O."/>
            <person name="Formenti G."/>
            <person name="Rhie A."/>
            <person name="Tracey A."/>
            <person name="Sims Y."/>
            <person name="Jarvis E.D."/>
        </authorList>
    </citation>
    <scope>NUCLEOTIDE SEQUENCE [LARGE SCALE GENOMIC DNA]</scope>
</reference>
<dbReference type="SUPFAM" id="SSF144232">
    <property type="entry name" value="HIT/MYND zinc finger-like"/>
    <property type="match status" value="1"/>
</dbReference>
<dbReference type="AlphaFoldDB" id="A0A4W4FAV8"/>
<gene>
    <name evidence="3" type="primary">ZNHIT2</name>
</gene>
<dbReference type="Proteomes" id="UP000314983">
    <property type="component" value="Chromosome 17"/>
</dbReference>
<reference evidence="3" key="5">
    <citation type="submission" date="2025-09" db="UniProtKB">
        <authorList>
            <consortium name="Ensembl"/>
        </authorList>
    </citation>
    <scope>IDENTIFICATION</scope>
</reference>
<evidence type="ECO:0000256" key="1">
    <source>
        <dbReference type="PROSITE-ProRule" id="PRU00453"/>
    </source>
</evidence>
<evidence type="ECO:0000313" key="4">
    <source>
        <dbReference type="Proteomes" id="UP000314983"/>
    </source>
</evidence>
<evidence type="ECO:0000313" key="3">
    <source>
        <dbReference type="Ensembl" id="ENSEEEP00000021172.2"/>
    </source>
</evidence>
<protein>
    <recommendedName>
        <fullName evidence="2">HIT-type domain-containing protein</fullName>
    </recommendedName>
</protein>
<dbReference type="STRING" id="8005.ENSEEEP00000021172"/>
<feature type="domain" description="HIT-type" evidence="2">
    <location>
        <begin position="75"/>
        <end position="108"/>
    </location>
</feature>
<dbReference type="Ensembl" id="ENSEEET00000021409.2">
    <property type="protein sequence ID" value="ENSEEEP00000021172.2"/>
    <property type="gene ID" value="ENSEEEG00000010322.2"/>
</dbReference>
<keyword evidence="4" id="KW-1185">Reference proteome</keyword>
<dbReference type="PANTHER" id="PTHR15555:SF0">
    <property type="entry name" value="ZINC FINGER HIT DOMAIN-CONTAINING PROTEIN 2"/>
    <property type="match status" value="1"/>
</dbReference>
<reference evidence="4" key="1">
    <citation type="journal article" date="2014" name="Science">
        <title>Nonhuman genetics. Genomic basis for the convergent evolution of electric organs.</title>
        <authorList>
            <person name="Gallant J.R."/>
            <person name="Traeger L.L."/>
            <person name="Volkening J.D."/>
            <person name="Moffett H."/>
            <person name="Chen P.H."/>
            <person name="Novina C.D."/>
            <person name="Phillips G.N.Jr."/>
            <person name="Anand R."/>
            <person name="Wells G.B."/>
            <person name="Pinch M."/>
            <person name="Guth R."/>
            <person name="Unguez G.A."/>
            <person name="Albert J.S."/>
            <person name="Zakon H.H."/>
            <person name="Samanta M.P."/>
            <person name="Sussman M.R."/>
        </authorList>
    </citation>
    <scope>NUCLEOTIDE SEQUENCE [LARGE SCALE GENOMIC DNA]</scope>
</reference>
<dbReference type="Pfam" id="PF04438">
    <property type="entry name" value="zf-HIT"/>
    <property type="match status" value="1"/>
</dbReference>
<keyword evidence="1" id="KW-0862">Zinc</keyword>
<name>A0A4W4FAV8_ELEEL</name>
<evidence type="ECO:0000259" key="2">
    <source>
        <dbReference type="PROSITE" id="PS51083"/>
    </source>
</evidence>
<dbReference type="CDD" id="cd23024">
    <property type="entry name" value="zf-HIT_ZNHIT2-3"/>
    <property type="match status" value="1"/>
</dbReference>
<dbReference type="InterPro" id="IPR007529">
    <property type="entry name" value="Znf_HIT"/>
</dbReference>
<keyword evidence="1" id="KW-0863">Zinc-finger</keyword>
<dbReference type="PROSITE" id="PS51083">
    <property type="entry name" value="ZF_HIT"/>
    <property type="match status" value="1"/>
</dbReference>
<reference evidence="3" key="4">
    <citation type="submission" date="2025-08" db="UniProtKB">
        <authorList>
            <consortium name="Ensembl"/>
        </authorList>
    </citation>
    <scope>IDENTIFICATION</scope>
</reference>
<sequence>MDRVLRRRIPECVRTLLTDTAPEEVQWSDWREPEPEPITKDGISLPARGGSDLFITPAGEKDSGSGSVASSVKTCGLCLSKPSCYTCPRCNMPYCGLSCYQSPRHSACSEEFYKECVTQELKFQGTSEKEGRNKMQDILLRLRHSADVAGGMDCVLKDLLEESGGKVTGQDAQVLELLSRLAEIQASKEERSEEIEEILHRLQQIEGGLGNAENEEDEEDLTLKLSGLNIDALTEEELWSLLPSNHKEQFKELIKGRVIGELVPLWSPWWEKHEQDTKGLIEELELEEHHYQKKMFKMSKSTVTGSKSTAPPISAKILPLQTISANPSPLVQFNLINTLYAYTFSLCLFNGDISEPEQLQEFCQAVLVISECLGCGRVFHSVPEALEAGVMTLSAEGYADREDADATTRAVQAVAHILTGESREDPTGYTLAALSQLQAALGKAKALIPKEEKEWRHKCFLAIKKCGFFQSWVKGNPVVVRRIAGLTWSEYCRRSEERVGLEKEKEKGRRKMLIEEIK</sequence>
<dbReference type="GeneTree" id="ENSGT00390000017147"/>
<keyword evidence="1" id="KW-0479">Metal-binding</keyword>
<organism evidence="3 4">
    <name type="scientific">Electrophorus electricus</name>
    <name type="common">Electric eel</name>
    <name type="synonym">Gymnotus electricus</name>
    <dbReference type="NCBI Taxonomy" id="8005"/>
    <lineage>
        <taxon>Eukaryota</taxon>
        <taxon>Metazoa</taxon>
        <taxon>Chordata</taxon>
        <taxon>Craniata</taxon>
        <taxon>Vertebrata</taxon>
        <taxon>Euteleostomi</taxon>
        <taxon>Actinopterygii</taxon>
        <taxon>Neopterygii</taxon>
        <taxon>Teleostei</taxon>
        <taxon>Ostariophysi</taxon>
        <taxon>Gymnotiformes</taxon>
        <taxon>Gymnotoidei</taxon>
        <taxon>Gymnotidae</taxon>
        <taxon>Electrophorus</taxon>
    </lineage>
</organism>
<dbReference type="Gene3D" id="3.30.60.190">
    <property type="match status" value="1"/>
</dbReference>
<proteinExistence type="predicted"/>
<accession>A0A4W4FAV8</accession>
<reference evidence="4" key="2">
    <citation type="journal article" date="2017" name="Sci. Adv.">
        <title>A tail of two voltages: Proteomic comparison of the three electric organs of the electric eel.</title>
        <authorList>
            <person name="Traeger L.L."/>
            <person name="Sabat G."/>
            <person name="Barrett-Wilt G.A."/>
            <person name="Wells G.B."/>
            <person name="Sussman M.R."/>
        </authorList>
    </citation>
    <scope>NUCLEOTIDE SEQUENCE [LARGE SCALE GENOMIC DNA]</scope>
</reference>
<dbReference type="GO" id="GO:0008270">
    <property type="term" value="F:zinc ion binding"/>
    <property type="evidence" value="ECO:0007669"/>
    <property type="project" value="UniProtKB-UniRule"/>
</dbReference>